<reference evidence="12" key="1">
    <citation type="journal article" date="2023" name="Mol. Phylogenet. Evol.">
        <title>Genome-scale phylogeny and comparative genomics of the fungal order Sordariales.</title>
        <authorList>
            <person name="Hensen N."/>
            <person name="Bonometti L."/>
            <person name="Westerberg I."/>
            <person name="Brannstrom I.O."/>
            <person name="Guillou S."/>
            <person name="Cros-Aarteil S."/>
            <person name="Calhoun S."/>
            <person name="Haridas S."/>
            <person name="Kuo A."/>
            <person name="Mondo S."/>
            <person name="Pangilinan J."/>
            <person name="Riley R."/>
            <person name="LaButti K."/>
            <person name="Andreopoulos B."/>
            <person name="Lipzen A."/>
            <person name="Chen C."/>
            <person name="Yan M."/>
            <person name="Daum C."/>
            <person name="Ng V."/>
            <person name="Clum A."/>
            <person name="Steindorff A."/>
            <person name="Ohm R.A."/>
            <person name="Martin F."/>
            <person name="Silar P."/>
            <person name="Natvig D.O."/>
            <person name="Lalanne C."/>
            <person name="Gautier V."/>
            <person name="Ament-Velasquez S.L."/>
            <person name="Kruys A."/>
            <person name="Hutchinson M.I."/>
            <person name="Powell A.J."/>
            <person name="Barry K."/>
            <person name="Miller A.N."/>
            <person name="Grigoriev I.V."/>
            <person name="Debuchy R."/>
            <person name="Gladieux P."/>
            <person name="Hiltunen Thoren M."/>
            <person name="Johannesson H."/>
        </authorList>
    </citation>
    <scope>NUCLEOTIDE SEQUENCE</scope>
    <source>
        <strain evidence="12">CBS 560.94</strain>
    </source>
</reference>
<keyword evidence="3" id="KW-0808">Transferase</keyword>
<evidence type="ECO:0000256" key="1">
    <source>
        <dbReference type="ARBA" id="ARBA00012513"/>
    </source>
</evidence>
<feature type="region of interest" description="Disordered" evidence="10">
    <location>
        <begin position="681"/>
        <end position="724"/>
    </location>
</feature>
<dbReference type="Gene3D" id="3.30.200.20">
    <property type="entry name" value="Phosphorylase Kinase, domain 1"/>
    <property type="match status" value="1"/>
</dbReference>
<feature type="compositionally biased region" description="Basic and acidic residues" evidence="10">
    <location>
        <begin position="158"/>
        <end position="170"/>
    </location>
</feature>
<feature type="compositionally biased region" description="Basic and acidic residues" evidence="10">
    <location>
        <begin position="31"/>
        <end position="45"/>
    </location>
</feature>
<keyword evidence="5 12" id="KW-0418">Kinase</keyword>
<dbReference type="AlphaFoldDB" id="A0AAE0J7D3"/>
<dbReference type="EMBL" id="JAUEPP010000008">
    <property type="protein sequence ID" value="KAK3338273.1"/>
    <property type="molecule type" value="Genomic_DNA"/>
</dbReference>
<comment type="catalytic activity">
    <reaction evidence="8">
        <text>L-seryl-[protein] + ATP = O-phospho-L-seryl-[protein] + ADP + H(+)</text>
        <dbReference type="Rhea" id="RHEA:17989"/>
        <dbReference type="Rhea" id="RHEA-COMP:9863"/>
        <dbReference type="Rhea" id="RHEA-COMP:11604"/>
        <dbReference type="ChEBI" id="CHEBI:15378"/>
        <dbReference type="ChEBI" id="CHEBI:29999"/>
        <dbReference type="ChEBI" id="CHEBI:30616"/>
        <dbReference type="ChEBI" id="CHEBI:83421"/>
        <dbReference type="ChEBI" id="CHEBI:456216"/>
        <dbReference type="EC" id="2.7.11.1"/>
    </reaction>
</comment>
<keyword evidence="6 9" id="KW-0067">ATP-binding</keyword>
<dbReference type="Pfam" id="PF00069">
    <property type="entry name" value="Pkinase"/>
    <property type="match status" value="1"/>
</dbReference>
<evidence type="ECO:0000256" key="10">
    <source>
        <dbReference type="SAM" id="MobiDB-lite"/>
    </source>
</evidence>
<dbReference type="GO" id="GO:0004674">
    <property type="term" value="F:protein serine/threonine kinase activity"/>
    <property type="evidence" value="ECO:0007669"/>
    <property type="project" value="UniProtKB-KW"/>
</dbReference>
<dbReference type="Gene3D" id="1.10.510.10">
    <property type="entry name" value="Transferase(Phosphotransferase) domain 1"/>
    <property type="match status" value="1"/>
</dbReference>
<evidence type="ECO:0000313" key="13">
    <source>
        <dbReference type="Proteomes" id="UP001278500"/>
    </source>
</evidence>
<organism evidence="12 13">
    <name type="scientific">Neurospora tetraspora</name>
    <dbReference type="NCBI Taxonomy" id="94610"/>
    <lineage>
        <taxon>Eukaryota</taxon>
        <taxon>Fungi</taxon>
        <taxon>Dikarya</taxon>
        <taxon>Ascomycota</taxon>
        <taxon>Pezizomycotina</taxon>
        <taxon>Sordariomycetes</taxon>
        <taxon>Sordariomycetidae</taxon>
        <taxon>Sordariales</taxon>
        <taxon>Sordariaceae</taxon>
        <taxon>Neurospora</taxon>
    </lineage>
</organism>
<feature type="region of interest" description="Disordered" evidence="10">
    <location>
        <begin position="389"/>
        <end position="422"/>
    </location>
</feature>
<feature type="compositionally biased region" description="Low complexity" evidence="10">
    <location>
        <begin position="285"/>
        <end position="306"/>
    </location>
</feature>
<feature type="compositionally biased region" description="Basic and acidic residues" evidence="10">
    <location>
        <begin position="201"/>
        <end position="220"/>
    </location>
</feature>
<evidence type="ECO:0000256" key="4">
    <source>
        <dbReference type="ARBA" id="ARBA00022741"/>
    </source>
</evidence>
<gene>
    <name evidence="12" type="ORF">B0H65DRAFT_317058</name>
</gene>
<dbReference type="CDD" id="cd13994">
    <property type="entry name" value="STKc_HAL4_like"/>
    <property type="match status" value="1"/>
</dbReference>
<feature type="compositionally biased region" description="Basic and acidic residues" evidence="10">
    <location>
        <begin position="362"/>
        <end position="372"/>
    </location>
</feature>
<dbReference type="PANTHER" id="PTHR24343">
    <property type="entry name" value="SERINE/THREONINE KINASE"/>
    <property type="match status" value="1"/>
</dbReference>
<evidence type="ECO:0000256" key="7">
    <source>
        <dbReference type="ARBA" id="ARBA00047899"/>
    </source>
</evidence>
<dbReference type="PANTHER" id="PTHR24343:SF137">
    <property type="entry name" value="SERINE_THREONINE-PROTEIN KINASE HRK1"/>
    <property type="match status" value="1"/>
</dbReference>
<reference evidence="12" key="2">
    <citation type="submission" date="2023-06" db="EMBL/GenBank/DDBJ databases">
        <authorList>
            <consortium name="Lawrence Berkeley National Laboratory"/>
            <person name="Haridas S."/>
            <person name="Hensen N."/>
            <person name="Bonometti L."/>
            <person name="Westerberg I."/>
            <person name="Brannstrom I.O."/>
            <person name="Guillou S."/>
            <person name="Cros-Aarteil S."/>
            <person name="Calhoun S."/>
            <person name="Kuo A."/>
            <person name="Mondo S."/>
            <person name="Pangilinan J."/>
            <person name="Riley R."/>
            <person name="Labutti K."/>
            <person name="Andreopoulos B."/>
            <person name="Lipzen A."/>
            <person name="Chen C."/>
            <person name="Yanf M."/>
            <person name="Daum C."/>
            <person name="Ng V."/>
            <person name="Clum A."/>
            <person name="Steindorff A."/>
            <person name="Ohm R."/>
            <person name="Martin F."/>
            <person name="Silar P."/>
            <person name="Natvig D."/>
            <person name="Lalanne C."/>
            <person name="Gautier V."/>
            <person name="Ament-Velasquez S.L."/>
            <person name="Kruys A."/>
            <person name="Hutchinson M.I."/>
            <person name="Powell A.J."/>
            <person name="Barry K."/>
            <person name="Miller A.N."/>
            <person name="Grigoriev I.V."/>
            <person name="Debuchy R."/>
            <person name="Gladieux P."/>
            <person name="Thoren M.H."/>
            <person name="Johannesson H."/>
        </authorList>
    </citation>
    <scope>NUCLEOTIDE SEQUENCE</scope>
    <source>
        <strain evidence="12">CBS 560.94</strain>
    </source>
</reference>
<evidence type="ECO:0000259" key="11">
    <source>
        <dbReference type="PROSITE" id="PS50011"/>
    </source>
</evidence>
<dbReference type="InterPro" id="IPR011009">
    <property type="entry name" value="Kinase-like_dom_sf"/>
</dbReference>
<dbReference type="RefSeq" id="XP_062677724.1">
    <property type="nucleotide sequence ID" value="XM_062823376.1"/>
</dbReference>
<comment type="catalytic activity">
    <reaction evidence="7">
        <text>L-threonyl-[protein] + ATP = O-phospho-L-threonyl-[protein] + ADP + H(+)</text>
        <dbReference type="Rhea" id="RHEA:46608"/>
        <dbReference type="Rhea" id="RHEA-COMP:11060"/>
        <dbReference type="Rhea" id="RHEA-COMP:11605"/>
        <dbReference type="ChEBI" id="CHEBI:15378"/>
        <dbReference type="ChEBI" id="CHEBI:30013"/>
        <dbReference type="ChEBI" id="CHEBI:30616"/>
        <dbReference type="ChEBI" id="CHEBI:61977"/>
        <dbReference type="ChEBI" id="CHEBI:456216"/>
        <dbReference type="EC" id="2.7.11.1"/>
    </reaction>
</comment>
<dbReference type="SMART" id="SM00220">
    <property type="entry name" value="S_TKc"/>
    <property type="match status" value="1"/>
</dbReference>
<evidence type="ECO:0000256" key="6">
    <source>
        <dbReference type="ARBA" id="ARBA00022840"/>
    </source>
</evidence>
<evidence type="ECO:0000313" key="12">
    <source>
        <dbReference type="EMBL" id="KAK3338273.1"/>
    </source>
</evidence>
<dbReference type="PROSITE" id="PS00107">
    <property type="entry name" value="PROTEIN_KINASE_ATP"/>
    <property type="match status" value="1"/>
</dbReference>
<name>A0AAE0J7D3_9PEZI</name>
<feature type="compositionally biased region" description="Basic and acidic residues" evidence="10">
    <location>
        <begin position="261"/>
        <end position="275"/>
    </location>
</feature>
<evidence type="ECO:0000256" key="2">
    <source>
        <dbReference type="ARBA" id="ARBA00022527"/>
    </source>
</evidence>
<keyword evidence="2" id="KW-0723">Serine/threonine-protein kinase</keyword>
<feature type="compositionally biased region" description="Basic and acidic residues" evidence="10">
    <location>
        <begin position="8"/>
        <end position="18"/>
    </location>
</feature>
<feature type="binding site" evidence="9">
    <location>
        <position position="459"/>
    </location>
    <ligand>
        <name>ATP</name>
        <dbReference type="ChEBI" id="CHEBI:30616"/>
    </ligand>
</feature>
<keyword evidence="4 9" id="KW-0547">Nucleotide-binding</keyword>
<keyword evidence="13" id="KW-1185">Reference proteome</keyword>
<feature type="compositionally biased region" description="Basic and acidic residues" evidence="10">
    <location>
        <begin position="687"/>
        <end position="706"/>
    </location>
</feature>
<dbReference type="InterPro" id="IPR000719">
    <property type="entry name" value="Prot_kinase_dom"/>
</dbReference>
<comment type="caution">
    <text evidence="12">The sequence shown here is derived from an EMBL/GenBank/DDBJ whole genome shotgun (WGS) entry which is preliminary data.</text>
</comment>
<dbReference type="GeneID" id="87860530"/>
<sequence>MATAEQELEQRQPDEQHQAVEPQSSQVTPDETAKTEPAVRFKSTVEEITPEGTTSTPTIAPDVSLGEPGGEVTPEQLRDITERLKACPLQERRIGLFQYEAFSLPASRVSPSQFHVCFLPLFTSLLLPWSVASGGLVQPTSARWLLLAFAMSLTPSHEDESRAASREHTRSSAGRNSPLLTPHIRGPEMHTPPLTPAGTDNVDRELRREGEGALTQERRSANLITPQDSSHEPTSPTSLRQVQLPTPDEQLQSSSRPTSIEARERPQITIGEHRRGLFSVGSGGSSPSRSQPASRDSSPSRALAASQFYTRQLPPPGDVNDPYSASKRPAQKGIEPRFIFSRKKNSSSLSLVSKGDKRSKKDRHDNDDEASIHSRNSSMADLKRFFKLGPHKNKRPASPAASVKSTPKTPGAKPAQIPFGDDHGLSSKYGKLGKVLGAGAGGSVRLMKRSEDGVVFAVKEFRPRHSYETEREYVKKLTAEYCMGSSLHHGNIIETLDIVQEKGKWYEVMEYAPYDLFAIVMTGKMSREEVSCCFLQILSGVTYLHSMGLAHRDLKLDNVVVSEHGIMKIIDFGSAHVFRYPFETGIVHASGIVGSDPYLAPEVYDEKKYDPEAVDIWSLAIIYCCMTLRRFPWKVPRLTDNSFKLFAAEPSFGHDPKKLLLPPPSASMSALSDLPYRDYDPQSVRGSSDKIDKVQDDKKTTPDHKPTASTTSVQGEAGSTGEKKEVIRGPWRILRLLPRESRHVVGRMLDLDPKTRAKMTEILDDPWVANTVICRQIGPGAVAHADDHTHVLEPPSAPAGTKDEKAKR</sequence>
<dbReference type="PROSITE" id="PS50011">
    <property type="entry name" value="PROTEIN_KINASE_DOM"/>
    <property type="match status" value="1"/>
</dbReference>
<dbReference type="GO" id="GO:0005829">
    <property type="term" value="C:cytosol"/>
    <property type="evidence" value="ECO:0007669"/>
    <property type="project" value="TreeGrafter"/>
</dbReference>
<dbReference type="EC" id="2.7.11.1" evidence="1"/>
<dbReference type="Proteomes" id="UP001278500">
    <property type="component" value="Unassembled WGS sequence"/>
</dbReference>
<dbReference type="FunFam" id="1.10.510.10:FF:000595">
    <property type="entry name" value="Protein kinase, putative (AFU_orthologue AFUA_5G11840)"/>
    <property type="match status" value="1"/>
</dbReference>
<evidence type="ECO:0000256" key="9">
    <source>
        <dbReference type="PROSITE-ProRule" id="PRU10141"/>
    </source>
</evidence>
<proteinExistence type="predicted"/>
<accession>A0AAE0J7D3</accession>
<evidence type="ECO:0000256" key="5">
    <source>
        <dbReference type="ARBA" id="ARBA00022777"/>
    </source>
</evidence>
<protein>
    <recommendedName>
        <fullName evidence="1">non-specific serine/threonine protein kinase</fullName>
        <ecNumber evidence="1">2.7.11.1</ecNumber>
    </recommendedName>
</protein>
<feature type="domain" description="Protein kinase" evidence="11">
    <location>
        <begin position="430"/>
        <end position="768"/>
    </location>
</feature>
<feature type="region of interest" description="Disordered" evidence="10">
    <location>
        <begin position="1"/>
        <end position="70"/>
    </location>
</feature>
<dbReference type="GO" id="GO:0005524">
    <property type="term" value="F:ATP binding"/>
    <property type="evidence" value="ECO:0007669"/>
    <property type="project" value="UniProtKB-UniRule"/>
</dbReference>
<feature type="compositionally biased region" description="Polar residues" evidence="10">
    <location>
        <begin position="222"/>
        <end position="258"/>
    </location>
</feature>
<feature type="region of interest" description="Disordered" evidence="10">
    <location>
        <begin position="158"/>
        <end position="376"/>
    </location>
</feature>
<dbReference type="InterPro" id="IPR017441">
    <property type="entry name" value="Protein_kinase_ATP_BS"/>
</dbReference>
<evidence type="ECO:0000256" key="8">
    <source>
        <dbReference type="ARBA" id="ARBA00048679"/>
    </source>
</evidence>
<dbReference type="PROSITE" id="PS00108">
    <property type="entry name" value="PROTEIN_KINASE_ST"/>
    <property type="match status" value="1"/>
</dbReference>
<dbReference type="InterPro" id="IPR008271">
    <property type="entry name" value="Ser/Thr_kinase_AS"/>
</dbReference>
<evidence type="ECO:0000256" key="3">
    <source>
        <dbReference type="ARBA" id="ARBA00022679"/>
    </source>
</evidence>
<dbReference type="SUPFAM" id="SSF56112">
    <property type="entry name" value="Protein kinase-like (PK-like)"/>
    <property type="match status" value="1"/>
</dbReference>